<keyword evidence="2" id="KW-1185">Reference proteome</keyword>
<protein>
    <submittedName>
        <fullName evidence="1">Uncharacterized protein</fullName>
    </submittedName>
</protein>
<comment type="caution">
    <text evidence="1">The sequence shown here is derived from an EMBL/GenBank/DDBJ whole genome shotgun (WGS) entry which is preliminary data.</text>
</comment>
<dbReference type="EMBL" id="PZZN01000003">
    <property type="protein sequence ID" value="PTM44751.1"/>
    <property type="molecule type" value="Genomic_DNA"/>
</dbReference>
<evidence type="ECO:0000313" key="2">
    <source>
        <dbReference type="Proteomes" id="UP000240996"/>
    </source>
</evidence>
<gene>
    <name evidence="1" type="ORF">C8J24_2961</name>
</gene>
<proteinExistence type="predicted"/>
<reference evidence="1 2" key="1">
    <citation type="submission" date="2018-04" db="EMBL/GenBank/DDBJ databases">
        <title>Genomic Encyclopedia of Type Strains, Phase III (KMG-III): the genomes of soil and plant-associated and newly described type strains.</title>
        <authorList>
            <person name="Whitman W."/>
        </authorList>
    </citation>
    <scope>NUCLEOTIDE SEQUENCE [LARGE SCALE GENOMIC DNA]</scope>
    <source>
        <strain evidence="1 2">NW12</strain>
    </source>
</reference>
<accession>A0A2T4YMX4</accession>
<dbReference type="Proteomes" id="UP000240996">
    <property type="component" value="Unassembled WGS sequence"/>
</dbReference>
<evidence type="ECO:0000313" key="1">
    <source>
        <dbReference type="EMBL" id="PTM44751.1"/>
    </source>
</evidence>
<sequence>MTGYTEFRQSGSCLIAWQGPTPVAQIAWDAAESGWYINFLSVEQPQLLAPLLSKFRKLWRRSGKPTLSFHASPDNQVIGRLIGILGAQCSADLYTIVDLDHQSRKKNHEQDRERTL</sequence>
<organism evidence="1 2">
    <name type="scientific">Sphingomonas aerolata</name>
    <dbReference type="NCBI Taxonomy" id="185951"/>
    <lineage>
        <taxon>Bacteria</taxon>
        <taxon>Pseudomonadati</taxon>
        <taxon>Pseudomonadota</taxon>
        <taxon>Alphaproteobacteria</taxon>
        <taxon>Sphingomonadales</taxon>
        <taxon>Sphingomonadaceae</taxon>
        <taxon>Sphingomonas</taxon>
    </lineage>
</organism>
<name>A0A2T4YMX4_9SPHN</name>
<dbReference type="AlphaFoldDB" id="A0A2T4YMX4"/>